<organism evidence="2 3">
    <name type="scientific">Clostridium bornimense</name>
    <dbReference type="NCBI Taxonomy" id="1216932"/>
    <lineage>
        <taxon>Bacteria</taxon>
        <taxon>Bacillati</taxon>
        <taxon>Bacillota</taxon>
        <taxon>Clostridia</taxon>
        <taxon>Eubacteriales</taxon>
        <taxon>Clostridiaceae</taxon>
        <taxon>Clostridium</taxon>
    </lineage>
</organism>
<feature type="domain" description="PRC-barrel" evidence="1">
    <location>
        <begin position="1"/>
        <end position="67"/>
    </location>
</feature>
<feature type="domain" description="PRC-barrel" evidence="1">
    <location>
        <begin position="76"/>
        <end position="132"/>
    </location>
</feature>
<evidence type="ECO:0000259" key="1">
    <source>
        <dbReference type="Pfam" id="PF05239"/>
    </source>
</evidence>
<gene>
    <name evidence="2" type="ORF">CM240_1969</name>
</gene>
<dbReference type="Gene3D" id="2.30.30.240">
    <property type="entry name" value="PRC-barrel domain"/>
    <property type="match status" value="2"/>
</dbReference>
<sequence>MYSINDLQNLRVYNLKGKYIGSVWDLVLSFKENKVIGLYIKSNGMKNKKVMACIEDILAIGDSIIVNKVVDIEGVLFREIKFKEVVDDRNFILGIIEDIYIDEIEFNILGVVISTGIIRNFIEGKRIVLPYEIFIGEEQCIYKPRVDMVFIRKGGEFNDCITIDRKEKRNI</sequence>
<dbReference type="Proteomes" id="UP000019426">
    <property type="component" value="Chromosome M2/40_rep1"/>
</dbReference>
<dbReference type="KEGG" id="clt:CM240_1969"/>
<dbReference type="AlphaFoldDB" id="W6S464"/>
<dbReference type="RefSeq" id="WP_044038863.1">
    <property type="nucleotide sequence ID" value="NZ_HG917868.1"/>
</dbReference>
<name>W6S464_9CLOT</name>
<keyword evidence="3" id="KW-1185">Reference proteome</keyword>
<evidence type="ECO:0000313" key="3">
    <source>
        <dbReference type="Proteomes" id="UP000019426"/>
    </source>
</evidence>
<evidence type="ECO:0000313" key="2">
    <source>
        <dbReference type="EMBL" id="CDM69127.1"/>
    </source>
</evidence>
<proteinExistence type="predicted"/>
<reference evidence="2 3" key="1">
    <citation type="submission" date="2013-11" db="EMBL/GenBank/DDBJ databases">
        <title>Complete genome sequence of Clostridum sp. M2/40.</title>
        <authorList>
            <person name="Wibberg D."/>
            <person name="Puehler A."/>
            <person name="Schlueter A."/>
        </authorList>
    </citation>
    <scope>NUCLEOTIDE SEQUENCE [LARGE SCALE GENOMIC DNA]</scope>
    <source>
        <strain evidence="3">M2/40</strain>
    </source>
</reference>
<dbReference type="STRING" id="1216932.CM240_1969"/>
<dbReference type="PATRIC" id="fig|1216932.3.peg.1968"/>
<dbReference type="SUPFAM" id="SSF50346">
    <property type="entry name" value="PRC-barrel domain"/>
    <property type="match status" value="2"/>
</dbReference>
<accession>W6S464</accession>
<dbReference type="eggNOG" id="COG3881">
    <property type="taxonomic scope" value="Bacteria"/>
</dbReference>
<dbReference type="InterPro" id="IPR011033">
    <property type="entry name" value="PRC_barrel-like_sf"/>
</dbReference>
<dbReference type="HOGENOM" id="CLU_129725_0_0_9"/>
<dbReference type="OrthoDB" id="1716342at2"/>
<dbReference type="EMBL" id="HG917868">
    <property type="protein sequence ID" value="CDM69127.1"/>
    <property type="molecule type" value="Genomic_DNA"/>
</dbReference>
<dbReference type="InterPro" id="IPR027275">
    <property type="entry name" value="PRC-brl_dom"/>
</dbReference>
<protein>
    <recommendedName>
        <fullName evidence="1">PRC-barrel domain-containing protein</fullName>
    </recommendedName>
</protein>
<dbReference type="Pfam" id="PF05239">
    <property type="entry name" value="PRC"/>
    <property type="match status" value="2"/>
</dbReference>